<keyword evidence="6" id="KW-1185">Reference proteome</keyword>
<evidence type="ECO:0000313" key="6">
    <source>
        <dbReference type="Proteomes" id="UP000218387"/>
    </source>
</evidence>
<dbReference type="CDD" id="cd16961">
    <property type="entry name" value="RMtype1_S_TRD-CR_like"/>
    <property type="match status" value="1"/>
</dbReference>
<dbReference type="InterPro" id="IPR000055">
    <property type="entry name" value="Restrct_endonuc_typeI_TRD"/>
</dbReference>
<keyword evidence="5" id="KW-0540">Nuclease</keyword>
<feature type="domain" description="Type I restriction modification DNA specificity" evidence="4">
    <location>
        <begin position="65"/>
        <end position="164"/>
    </location>
</feature>
<reference evidence="5 6" key="1">
    <citation type="submission" date="2018-05" db="EMBL/GenBank/DDBJ databases">
        <title>Genome comparison of Eubacterium sp.</title>
        <authorList>
            <person name="Feng Y."/>
            <person name="Sanchez-Andrea I."/>
            <person name="Stams A.J.M."/>
            <person name="De Vos W.M."/>
        </authorList>
    </citation>
    <scope>NUCLEOTIDE SEQUENCE [LARGE SCALE GENOMIC DNA]</scope>
    <source>
        <strain evidence="5 6">YI</strain>
    </source>
</reference>
<keyword evidence="3" id="KW-0238">DNA-binding</keyword>
<dbReference type="InterPro" id="IPR044946">
    <property type="entry name" value="Restrct_endonuc_typeI_TRD_sf"/>
</dbReference>
<evidence type="ECO:0000256" key="3">
    <source>
        <dbReference type="ARBA" id="ARBA00023125"/>
    </source>
</evidence>
<sequence>MMMHKIVRFVSGTPQFRINESFDERTPMYLVYSQVNLSEDLTGIRSDGNDNKMIRTWDEVNTLMASDVLFSLISGEASIVREEHEGYLYTQNYVKLVPGEDIDPQYLVYLLNENKAVRKQFARGMQGSQVLKYTVKQVKELEIPAFPSLDRQKIIGDIYFKQLRLAAIKERAIRFEKAITLQKLEEAT</sequence>
<dbReference type="GO" id="GO:0003677">
    <property type="term" value="F:DNA binding"/>
    <property type="evidence" value="ECO:0007669"/>
    <property type="project" value="UniProtKB-KW"/>
</dbReference>
<comment type="similarity">
    <text evidence="1">Belongs to the type-I restriction system S methylase family.</text>
</comment>
<dbReference type="GO" id="GO:0009307">
    <property type="term" value="P:DNA restriction-modification system"/>
    <property type="evidence" value="ECO:0007669"/>
    <property type="project" value="UniProtKB-KW"/>
</dbReference>
<dbReference type="Pfam" id="PF01420">
    <property type="entry name" value="Methylase_S"/>
    <property type="match status" value="1"/>
</dbReference>
<gene>
    <name evidence="5" type="ORF">CPZ25_012920</name>
</gene>
<evidence type="ECO:0000259" key="4">
    <source>
        <dbReference type="Pfam" id="PF01420"/>
    </source>
</evidence>
<evidence type="ECO:0000256" key="2">
    <source>
        <dbReference type="ARBA" id="ARBA00022747"/>
    </source>
</evidence>
<accession>A0A4P9CBH5</accession>
<dbReference type="RefSeq" id="WP_096918772.1">
    <property type="nucleotide sequence ID" value="NZ_CP029487.1"/>
</dbReference>
<organism evidence="5 6">
    <name type="scientific">Eubacterium maltosivorans</name>
    <dbReference type="NCBI Taxonomy" id="2041044"/>
    <lineage>
        <taxon>Bacteria</taxon>
        <taxon>Bacillati</taxon>
        <taxon>Bacillota</taxon>
        <taxon>Clostridia</taxon>
        <taxon>Eubacteriales</taxon>
        <taxon>Eubacteriaceae</taxon>
        <taxon>Eubacterium</taxon>
    </lineage>
</organism>
<dbReference type="Gene3D" id="3.90.220.20">
    <property type="entry name" value="DNA methylase specificity domains"/>
    <property type="match status" value="1"/>
</dbReference>
<keyword evidence="5" id="KW-0255">Endonuclease</keyword>
<name>A0A4P9CBH5_EUBML</name>
<keyword evidence="5" id="KW-0378">Hydrolase</keyword>
<evidence type="ECO:0000313" key="5">
    <source>
        <dbReference type="EMBL" id="QCT72185.1"/>
    </source>
</evidence>
<dbReference type="Proteomes" id="UP000218387">
    <property type="component" value="Chromosome"/>
</dbReference>
<dbReference type="EMBL" id="CP029487">
    <property type="protein sequence ID" value="QCT72185.1"/>
    <property type="molecule type" value="Genomic_DNA"/>
</dbReference>
<dbReference type="SUPFAM" id="SSF116734">
    <property type="entry name" value="DNA methylase specificity domain"/>
    <property type="match status" value="1"/>
</dbReference>
<dbReference type="GO" id="GO:0004519">
    <property type="term" value="F:endonuclease activity"/>
    <property type="evidence" value="ECO:0007669"/>
    <property type="project" value="UniProtKB-KW"/>
</dbReference>
<evidence type="ECO:0000256" key="1">
    <source>
        <dbReference type="ARBA" id="ARBA00010923"/>
    </source>
</evidence>
<dbReference type="AlphaFoldDB" id="A0A4P9CBH5"/>
<protein>
    <submittedName>
        <fullName evidence="5">Restriction endonuclease subunit S</fullName>
    </submittedName>
</protein>
<dbReference type="KEGG" id="emt:CPZ25_012920"/>
<proteinExistence type="inferred from homology"/>
<keyword evidence="2" id="KW-0680">Restriction system</keyword>